<protein>
    <submittedName>
        <fullName evidence="2">Uncharacterized protein</fullName>
    </submittedName>
</protein>
<dbReference type="GO" id="GO:0005655">
    <property type="term" value="C:nucleolar ribonuclease P complex"/>
    <property type="evidence" value="ECO:0007669"/>
    <property type="project" value="TreeGrafter"/>
</dbReference>
<name>A0A9W4U0P0_9ASCO</name>
<dbReference type="InterPro" id="IPR007175">
    <property type="entry name" value="Rpr2/Snm1/Rpp21"/>
</dbReference>
<dbReference type="PANTHER" id="PTHR14742:SF3">
    <property type="entry name" value="RIBONUCLEASE MRP PROTEIN SUBUNIT SNM1"/>
    <property type="match status" value="1"/>
</dbReference>
<dbReference type="Gene3D" id="6.20.50.20">
    <property type="match status" value="1"/>
</dbReference>
<dbReference type="Proteomes" id="UP001152885">
    <property type="component" value="Unassembled WGS sequence"/>
</dbReference>
<dbReference type="PANTHER" id="PTHR14742">
    <property type="entry name" value="RIBONUCLEASE P SUBUNIT P21"/>
    <property type="match status" value="1"/>
</dbReference>
<feature type="compositionally biased region" description="Basic and acidic residues" evidence="1">
    <location>
        <begin position="162"/>
        <end position="208"/>
    </location>
</feature>
<organism evidence="2 3">
    <name type="scientific">Candida verbasci</name>
    <dbReference type="NCBI Taxonomy" id="1227364"/>
    <lineage>
        <taxon>Eukaryota</taxon>
        <taxon>Fungi</taxon>
        <taxon>Dikarya</taxon>
        <taxon>Ascomycota</taxon>
        <taxon>Saccharomycotina</taxon>
        <taxon>Pichiomycetes</taxon>
        <taxon>Debaryomycetaceae</taxon>
        <taxon>Candida/Lodderomyces clade</taxon>
        <taxon>Candida</taxon>
    </lineage>
</organism>
<comment type="caution">
    <text evidence="2">The sequence shown here is derived from an EMBL/GenBank/DDBJ whole genome shotgun (WGS) entry which is preliminary data.</text>
</comment>
<reference evidence="2" key="1">
    <citation type="submission" date="2022-12" db="EMBL/GenBank/DDBJ databases">
        <authorList>
            <person name="Brejova B."/>
        </authorList>
    </citation>
    <scope>NUCLEOTIDE SEQUENCE</scope>
</reference>
<proteinExistence type="predicted"/>
<dbReference type="AlphaFoldDB" id="A0A9W4U0P0"/>
<accession>A0A9W4U0P0</accession>
<sequence length="247" mass="29352">MSRSSTHTNTFVSVHNKLHTEQLKTIHLYDITHEAQNSLIPQLSNYYSNLYYATAEKNQINIPQSIEQKFCEKCLSLFIPGYNVIIRIKYNKNGGRRLRFRCLSCRHLQYDDRIQQGNKRRKRDNDDSKSDVEIRIHRHDREGTVETENTEQSVNEDENDDEKMFRSENGKVKETEREKKRAEKLKVKEPMKEKEKVEEVNEKNLKSKERMKKRKQSSSLLTMLQNKRDEESKNSKLNSLSLMDILQ</sequence>
<feature type="compositionally biased region" description="Low complexity" evidence="1">
    <location>
        <begin position="235"/>
        <end position="247"/>
    </location>
</feature>
<dbReference type="EMBL" id="CANTUO010000005">
    <property type="protein sequence ID" value="CAI5760014.1"/>
    <property type="molecule type" value="Genomic_DNA"/>
</dbReference>
<evidence type="ECO:0000313" key="3">
    <source>
        <dbReference type="Proteomes" id="UP001152885"/>
    </source>
</evidence>
<evidence type="ECO:0000256" key="1">
    <source>
        <dbReference type="SAM" id="MobiDB-lite"/>
    </source>
</evidence>
<keyword evidence="3" id="KW-1185">Reference proteome</keyword>
<evidence type="ECO:0000313" key="2">
    <source>
        <dbReference type="EMBL" id="CAI5760014.1"/>
    </source>
</evidence>
<dbReference type="Pfam" id="PF04032">
    <property type="entry name" value="Rpr2"/>
    <property type="match status" value="1"/>
</dbReference>
<feature type="compositionally biased region" description="Basic and acidic residues" evidence="1">
    <location>
        <begin position="123"/>
        <end position="144"/>
    </location>
</feature>
<dbReference type="OrthoDB" id="4023582at2759"/>
<feature type="region of interest" description="Disordered" evidence="1">
    <location>
        <begin position="116"/>
        <end position="247"/>
    </location>
</feature>
<dbReference type="GO" id="GO:0008033">
    <property type="term" value="P:tRNA processing"/>
    <property type="evidence" value="ECO:0007669"/>
    <property type="project" value="TreeGrafter"/>
</dbReference>
<gene>
    <name evidence="2" type="ORF">CANVERA_P4526</name>
</gene>